<dbReference type="EMBL" id="MCFL01000003">
    <property type="protein sequence ID" value="ORZ40541.1"/>
    <property type="molecule type" value="Genomic_DNA"/>
</dbReference>
<evidence type="ECO:0000256" key="1">
    <source>
        <dbReference type="SAM" id="MobiDB-lite"/>
    </source>
</evidence>
<dbReference type="AlphaFoldDB" id="A0A1Y2I3L4"/>
<evidence type="ECO:0000313" key="2">
    <source>
        <dbReference type="EMBL" id="ORZ40541.1"/>
    </source>
</evidence>
<feature type="compositionally biased region" description="Basic and acidic residues" evidence="1">
    <location>
        <begin position="21"/>
        <end position="30"/>
    </location>
</feature>
<sequence>MASIPPTSPSSSDDSTSTRTNADHRWQQFEKTTDRPSFINTFDNLPEGWVILAAEELTHRKPHYLPHDKVQQHRMRQLPFYGWMEPETTFADGTAWPRQSRLASCQFMDHEHVSEEEGHDADFAPCDAKSQETLVDNDVLGDQVLAQGAEAVTARDLPGAVYGKQQRKRRGFFGKIKLFFAKMLGRGSRESAPTCRC</sequence>
<feature type="region of interest" description="Disordered" evidence="1">
    <location>
        <begin position="1"/>
        <end position="30"/>
    </location>
</feature>
<reference evidence="2 3" key="1">
    <citation type="submission" date="2016-07" db="EMBL/GenBank/DDBJ databases">
        <title>Pervasive Adenine N6-methylation of Active Genes in Fungi.</title>
        <authorList>
            <consortium name="DOE Joint Genome Institute"/>
            <person name="Mondo S.J."/>
            <person name="Dannebaum R.O."/>
            <person name="Kuo R.C."/>
            <person name="Labutti K."/>
            <person name="Haridas S."/>
            <person name="Kuo A."/>
            <person name="Salamov A."/>
            <person name="Ahrendt S.R."/>
            <person name="Lipzen A."/>
            <person name="Sullivan W."/>
            <person name="Andreopoulos W.B."/>
            <person name="Clum A."/>
            <person name="Lindquist E."/>
            <person name="Daum C."/>
            <person name="Ramamoorthy G.K."/>
            <person name="Gryganskyi A."/>
            <person name="Culley D."/>
            <person name="Magnuson J.K."/>
            <person name="James T.Y."/>
            <person name="O'Malley M.A."/>
            <person name="Stajich J.E."/>
            <person name="Spatafora J.W."/>
            <person name="Visel A."/>
            <person name="Grigoriev I.V."/>
        </authorList>
    </citation>
    <scope>NUCLEOTIDE SEQUENCE [LARGE SCALE GENOMIC DNA]</scope>
    <source>
        <strain evidence="2 3">PL171</strain>
    </source>
</reference>
<organism evidence="2 3">
    <name type="scientific">Catenaria anguillulae PL171</name>
    <dbReference type="NCBI Taxonomy" id="765915"/>
    <lineage>
        <taxon>Eukaryota</taxon>
        <taxon>Fungi</taxon>
        <taxon>Fungi incertae sedis</taxon>
        <taxon>Blastocladiomycota</taxon>
        <taxon>Blastocladiomycetes</taxon>
        <taxon>Blastocladiales</taxon>
        <taxon>Catenariaceae</taxon>
        <taxon>Catenaria</taxon>
    </lineage>
</organism>
<dbReference type="Proteomes" id="UP000193411">
    <property type="component" value="Unassembled WGS sequence"/>
</dbReference>
<accession>A0A1Y2I3L4</accession>
<feature type="compositionally biased region" description="Low complexity" evidence="1">
    <location>
        <begin position="9"/>
        <end position="18"/>
    </location>
</feature>
<name>A0A1Y2I3L4_9FUNG</name>
<protein>
    <submittedName>
        <fullName evidence="2">Uncharacterized protein</fullName>
    </submittedName>
</protein>
<proteinExistence type="predicted"/>
<evidence type="ECO:0000313" key="3">
    <source>
        <dbReference type="Proteomes" id="UP000193411"/>
    </source>
</evidence>
<comment type="caution">
    <text evidence="2">The sequence shown here is derived from an EMBL/GenBank/DDBJ whole genome shotgun (WGS) entry which is preliminary data.</text>
</comment>
<gene>
    <name evidence="2" type="ORF">BCR44DRAFT_37684</name>
</gene>
<keyword evidence="3" id="KW-1185">Reference proteome</keyword>